<dbReference type="AlphaFoldDB" id="X1E4L5"/>
<evidence type="ECO:0000313" key="1">
    <source>
        <dbReference type="EMBL" id="GAH03603.1"/>
    </source>
</evidence>
<sequence>YDFHNNVIRDGIHESGKKIITFSNILNHNIFPLAEILQSLLEMGQKEMNNPIEIEFAVNLDSPPGAPKIFSFLQIRRIVESEQATIIKLDEINKKETIIISDSVLGNGILKGLSDLVYVKPETFSPAKNESIAFAIEKINTKFRNEGRNYVLIGPGRWGSTDPWLGIPTKWAQISQARVIVESGLENYRIDPSQGTHFFQNLTSFRVGYFTINPFINDGYYDLKFLNGAKACYEDEFIRHIRFKKPLTVKIDGKEKRGVIIKPGSNIPE</sequence>
<name>X1E4L5_9ZZZZ</name>
<evidence type="ECO:0008006" key="2">
    <source>
        <dbReference type="Google" id="ProtNLM"/>
    </source>
</evidence>
<reference evidence="1" key="1">
    <citation type="journal article" date="2014" name="Front. Microbiol.">
        <title>High frequency of phylogenetically diverse reductive dehalogenase-homologous genes in deep subseafloor sedimentary metagenomes.</title>
        <authorList>
            <person name="Kawai M."/>
            <person name="Futagami T."/>
            <person name="Toyoda A."/>
            <person name="Takaki Y."/>
            <person name="Nishi S."/>
            <person name="Hori S."/>
            <person name="Arai W."/>
            <person name="Tsubouchi T."/>
            <person name="Morono Y."/>
            <person name="Uchiyama I."/>
            <person name="Ito T."/>
            <person name="Fujiyama A."/>
            <person name="Inagaki F."/>
            <person name="Takami H."/>
        </authorList>
    </citation>
    <scope>NUCLEOTIDE SEQUENCE</scope>
    <source>
        <strain evidence="1">Expedition CK06-06</strain>
    </source>
</reference>
<dbReference type="EMBL" id="BART01023044">
    <property type="protein sequence ID" value="GAH03603.1"/>
    <property type="molecule type" value="Genomic_DNA"/>
</dbReference>
<comment type="caution">
    <text evidence="1">The sequence shown here is derived from an EMBL/GenBank/DDBJ whole genome shotgun (WGS) entry which is preliminary data.</text>
</comment>
<proteinExistence type="predicted"/>
<gene>
    <name evidence="1" type="ORF">S01H4_42040</name>
</gene>
<organism evidence="1">
    <name type="scientific">marine sediment metagenome</name>
    <dbReference type="NCBI Taxonomy" id="412755"/>
    <lineage>
        <taxon>unclassified sequences</taxon>
        <taxon>metagenomes</taxon>
        <taxon>ecological metagenomes</taxon>
    </lineage>
</organism>
<protein>
    <recommendedName>
        <fullName evidence="2">Pyruvate phosphate dikinase AMP/ATP-binding domain-containing protein</fullName>
    </recommendedName>
</protein>
<accession>X1E4L5</accession>
<feature type="non-terminal residue" evidence="1">
    <location>
        <position position="1"/>
    </location>
</feature>